<keyword evidence="1" id="KW-1133">Transmembrane helix</keyword>
<organism evidence="2 3">
    <name type="scientific">Paracholeplasma vituli</name>
    <dbReference type="NCBI Taxonomy" id="69473"/>
    <lineage>
        <taxon>Bacteria</taxon>
        <taxon>Bacillati</taxon>
        <taxon>Mycoplasmatota</taxon>
        <taxon>Mollicutes</taxon>
        <taxon>Acholeplasmatales</taxon>
        <taxon>Acholeplasmataceae</taxon>
        <taxon>Paracholeplasma</taxon>
    </lineage>
</organism>
<dbReference type="EMBL" id="JAOEGN010000020">
    <property type="protein sequence ID" value="MCU0105650.1"/>
    <property type="molecule type" value="Genomic_DNA"/>
</dbReference>
<protein>
    <recommendedName>
        <fullName evidence="4">DUF4179 domain-containing protein</fullName>
    </recommendedName>
</protein>
<keyword evidence="3" id="KW-1185">Reference proteome</keyword>
<keyword evidence="1" id="KW-0812">Transmembrane</keyword>
<dbReference type="RefSeq" id="WP_262096969.1">
    <property type="nucleotide sequence ID" value="NZ_JAOEGN010000020.1"/>
</dbReference>
<evidence type="ECO:0000313" key="2">
    <source>
        <dbReference type="EMBL" id="MCU0105650.1"/>
    </source>
</evidence>
<proteinExistence type="predicted"/>
<evidence type="ECO:0000313" key="3">
    <source>
        <dbReference type="Proteomes" id="UP001209076"/>
    </source>
</evidence>
<dbReference type="Proteomes" id="UP001209076">
    <property type="component" value="Unassembled WGS sequence"/>
</dbReference>
<name>A0ABT2PXT4_9MOLU</name>
<evidence type="ECO:0000256" key="1">
    <source>
        <dbReference type="SAM" id="Phobius"/>
    </source>
</evidence>
<comment type="caution">
    <text evidence="2">The sequence shown here is derived from an EMBL/GenBank/DDBJ whole genome shotgun (WGS) entry which is preliminary data.</text>
</comment>
<sequence length="198" mass="22696">MNKKIKTLVQKYEKDMQFENRFDELKDKLDLIPDQKSSDDVIVIKRKLIPAYSMILVLMMLITGIIGLQFGLNTNYLSGPEHVDYMENKLSDTADIYIRESIETIIIDKNTKVSIYIGIKDGMNILIFKSEFNVLYSNLFITVNSNTIELTDNTDVGLLNVDDISNVSMNYSVEHSTGESFSKSISRDYSAYFEWLLG</sequence>
<evidence type="ECO:0008006" key="4">
    <source>
        <dbReference type="Google" id="ProtNLM"/>
    </source>
</evidence>
<reference evidence="3" key="1">
    <citation type="submission" date="2023-07" db="EMBL/GenBank/DDBJ databases">
        <title>Novel Mycoplasma species identified in domestic and wild animals.</title>
        <authorList>
            <person name="Volokhov D.V."/>
            <person name="Furtak V.A."/>
            <person name="Zagorodnyaya T.A."/>
        </authorList>
    </citation>
    <scope>NUCLEOTIDE SEQUENCE [LARGE SCALE GENOMIC DNA]</scope>
    <source>
        <strain evidence="3">92-19</strain>
    </source>
</reference>
<gene>
    <name evidence="2" type="ORF">N7603_08260</name>
</gene>
<feature type="transmembrane region" description="Helical" evidence="1">
    <location>
        <begin position="51"/>
        <end position="72"/>
    </location>
</feature>
<keyword evidence="1" id="KW-0472">Membrane</keyword>
<accession>A0ABT2PXT4</accession>